<evidence type="ECO:0000313" key="3">
    <source>
        <dbReference type="EMBL" id="GAA3881017.1"/>
    </source>
</evidence>
<dbReference type="Proteomes" id="UP001501803">
    <property type="component" value="Unassembled WGS sequence"/>
</dbReference>
<evidence type="ECO:0000256" key="2">
    <source>
        <dbReference type="SAM" id="Phobius"/>
    </source>
</evidence>
<proteinExistence type="predicted"/>
<reference evidence="4" key="1">
    <citation type="journal article" date="2019" name="Int. J. Syst. Evol. Microbiol.">
        <title>The Global Catalogue of Microorganisms (GCM) 10K type strain sequencing project: providing services to taxonomists for standard genome sequencing and annotation.</title>
        <authorList>
            <consortium name="The Broad Institute Genomics Platform"/>
            <consortium name="The Broad Institute Genome Sequencing Center for Infectious Disease"/>
            <person name="Wu L."/>
            <person name="Ma J."/>
        </authorList>
    </citation>
    <scope>NUCLEOTIDE SEQUENCE [LARGE SCALE GENOMIC DNA]</scope>
    <source>
        <strain evidence="4">JCM 17021</strain>
    </source>
</reference>
<feature type="region of interest" description="Disordered" evidence="1">
    <location>
        <begin position="1"/>
        <end position="85"/>
    </location>
</feature>
<gene>
    <name evidence="3" type="ORF">GCM10022381_24080</name>
</gene>
<keyword evidence="2" id="KW-0812">Transmembrane</keyword>
<keyword evidence="4" id="KW-1185">Reference proteome</keyword>
<organism evidence="3 4">
    <name type="scientific">Leifsonia kafniensis</name>
    <dbReference type="NCBI Taxonomy" id="475957"/>
    <lineage>
        <taxon>Bacteria</taxon>
        <taxon>Bacillati</taxon>
        <taxon>Actinomycetota</taxon>
        <taxon>Actinomycetes</taxon>
        <taxon>Micrococcales</taxon>
        <taxon>Microbacteriaceae</taxon>
        <taxon>Leifsonia</taxon>
    </lineage>
</organism>
<dbReference type="RefSeq" id="WP_345066837.1">
    <property type="nucleotide sequence ID" value="NZ_BAABCN010000007.1"/>
</dbReference>
<keyword evidence="2" id="KW-1133">Transmembrane helix</keyword>
<accession>A0ABP7KKL0</accession>
<feature type="compositionally biased region" description="Polar residues" evidence="1">
    <location>
        <begin position="50"/>
        <end position="85"/>
    </location>
</feature>
<name>A0ABP7KKL0_9MICO</name>
<feature type="compositionally biased region" description="Polar residues" evidence="1">
    <location>
        <begin position="14"/>
        <end position="30"/>
    </location>
</feature>
<comment type="caution">
    <text evidence="3">The sequence shown here is derived from an EMBL/GenBank/DDBJ whole genome shotgun (WGS) entry which is preliminary data.</text>
</comment>
<protein>
    <recommendedName>
        <fullName evidence="5">DUF308 domain-containing protein</fullName>
    </recommendedName>
</protein>
<feature type="compositionally biased region" description="Low complexity" evidence="1">
    <location>
        <begin position="31"/>
        <end position="49"/>
    </location>
</feature>
<keyword evidence="2" id="KW-0472">Membrane</keyword>
<feature type="transmembrane region" description="Helical" evidence="2">
    <location>
        <begin position="146"/>
        <end position="169"/>
    </location>
</feature>
<sequence>MSDFPTTPLPGSTPEPSNTDVSPDSAPDSQPTVPLNTNAAAPTAQPTVPHNTNATTAQPTVPLNTNATTAQPTVPHNTNTTTAQPTVPLNTDAWASVSQAAPVAPGAASAPRRNRPRFSTILWGVLLLVFAGFMVAWTVLPTAPDPTLLLIGAVIAIGVALVAAGIAAASRRAG</sequence>
<evidence type="ECO:0000256" key="1">
    <source>
        <dbReference type="SAM" id="MobiDB-lite"/>
    </source>
</evidence>
<feature type="transmembrane region" description="Helical" evidence="2">
    <location>
        <begin position="121"/>
        <end position="140"/>
    </location>
</feature>
<evidence type="ECO:0008006" key="5">
    <source>
        <dbReference type="Google" id="ProtNLM"/>
    </source>
</evidence>
<evidence type="ECO:0000313" key="4">
    <source>
        <dbReference type="Proteomes" id="UP001501803"/>
    </source>
</evidence>
<dbReference type="EMBL" id="BAABCN010000007">
    <property type="protein sequence ID" value="GAA3881017.1"/>
    <property type="molecule type" value="Genomic_DNA"/>
</dbReference>